<accession>A0A6C0G785</accession>
<keyword evidence="1" id="KW-0963">Cytoplasm</keyword>
<gene>
    <name evidence="7" type="primary">coaW</name>
    <name evidence="7" type="ORF">GXP70_27035</name>
</gene>
<evidence type="ECO:0000256" key="2">
    <source>
        <dbReference type="ARBA" id="ARBA00022679"/>
    </source>
</evidence>
<dbReference type="Pfam" id="PF03630">
    <property type="entry name" value="Fumble"/>
    <property type="match status" value="1"/>
</dbReference>
<dbReference type="EC" id="2.7.1.33" evidence="7"/>
<dbReference type="EMBL" id="CP048209">
    <property type="protein sequence ID" value="QHT63255.1"/>
    <property type="molecule type" value="Genomic_DNA"/>
</dbReference>
<dbReference type="InterPro" id="IPR043129">
    <property type="entry name" value="ATPase_NBD"/>
</dbReference>
<proteinExistence type="predicted"/>
<dbReference type="CDD" id="cd24085">
    <property type="entry name" value="ASKHA_NBD_PanK-II_bac"/>
    <property type="match status" value="1"/>
</dbReference>
<protein>
    <submittedName>
        <fullName evidence="7">Type II pantothenate kinase</fullName>
        <ecNumber evidence="7">2.7.1.33</ecNumber>
    </submittedName>
</protein>
<keyword evidence="5" id="KW-0067">ATP-binding</keyword>
<reference evidence="7 8" key="1">
    <citation type="submission" date="2020-01" db="EMBL/GenBank/DDBJ databases">
        <title>Paenibacillus sp. nov., isolated from tomato rhizosphere.</title>
        <authorList>
            <person name="Weon H.-Y."/>
            <person name="Lee S.A."/>
        </authorList>
    </citation>
    <scope>NUCLEOTIDE SEQUENCE [LARGE SCALE GENOMIC DNA]</scope>
    <source>
        <strain evidence="7 8">12200R-189</strain>
    </source>
</reference>
<evidence type="ECO:0000313" key="7">
    <source>
        <dbReference type="EMBL" id="QHT63255.1"/>
    </source>
</evidence>
<evidence type="ECO:0000256" key="1">
    <source>
        <dbReference type="ARBA" id="ARBA00022490"/>
    </source>
</evidence>
<keyword evidence="2 7" id="KW-0808">Transferase</keyword>
<dbReference type="PANTHER" id="PTHR12280">
    <property type="entry name" value="PANTOTHENATE KINASE"/>
    <property type="match status" value="1"/>
</dbReference>
<evidence type="ECO:0000256" key="3">
    <source>
        <dbReference type="ARBA" id="ARBA00022741"/>
    </source>
</evidence>
<dbReference type="GO" id="GO:0015937">
    <property type="term" value="P:coenzyme A biosynthetic process"/>
    <property type="evidence" value="ECO:0007669"/>
    <property type="project" value="UniProtKB-KW"/>
</dbReference>
<dbReference type="Proteomes" id="UP000476064">
    <property type="component" value="Chromosome"/>
</dbReference>
<keyword evidence="6" id="KW-0173">Coenzyme A biosynthesis</keyword>
<dbReference type="GO" id="GO:0005524">
    <property type="term" value="F:ATP binding"/>
    <property type="evidence" value="ECO:0007669"/>
    <property type="project" value="UniProtKB-KW"/>
</dbReference>
<dbReference type="InterPro" id="IPR004567">
    <property type="entry name" value="Type_II_PanK"/>
</dbReference>
<dbReference type="GO" id="GO:0004594">
    <property type="term" value="F:pantothenate kinase activity"/>
    <property type="evidence" value="ECO:0007669"/>
    <property type="project" value="UniProtKB-EC"/>
</dbReference>
<evidence type="ECO:0000256" key="4">
    <source>
        <dbReference type="ARBA" id="ARBA00022777"/>
    </source>
</evidence>
<dbReference type="NCBIfam" id="NF009842">
    <property type="entry name" value="PRK13317.1"/>
    <property type="match status" value="1"/>
</dbReference>
<evidence type="ECO:0000256" key="5">
    <source>
        <dbReference type="ARBA" id="ARBA00022840"/>
    </source>
</evidence>
<dbReference type="SUPFAM" id="SSF53067">
    <property type="entry name" value="Actin-like ATPase domain"/>
    <property type="match status" value="2"/>
</dbReference>
<sequence>MKIAYRTNGNLHYRSFPSKDIAEVAAWLEASFPEAAFCATGGKAEALQAQCNKPIQRMLEFDATCSGAGILMARQGIDAGPSLILTNIGTGTSVHHIANEQYRRVGGIGVGGGTLMGLARLMTGMIAYDEIIRESLQGNRDSIDLKVSDIYEGTTPPIPGDLTASNFAKAAHADADRSAADILAAIIGLVGETVTTISVQAAAQGGTSSIVYIGSTLIKNDALIRTIVNYTKLRGAVPFVLDRGEYCGAIGALSAIETANGSRA</sequence>
<dbReference type="Gene3D" id="3.30.420.40">
    <property type="match status" value="1"/>
</dbReference>
<keyword evidence="3" id="KW-0547">Nucleotide-binding</keyword>
<organism evidence="7 8">
    <name type="scientific">Paenibacillus lycopersici</name>
    <dbReference type="NCBI Taxonomy" id="2704462"/>
    <lineage>
        <taxon>Bacteria</taxon>
        <taxon>Bacillati</taxon>
        <taxon>Bacillota</taxon>
        <taxon>Bacilli</taxon>
        <taxon>Bacillales</taxon>
        <taxon>Paenibacillaceae</taxon>
        <taxon>Paenibacillus</taxon>
    </lineage>
</organism>
<evidence type="ECO:0000256" key="6">
    <source>
        <dbReference type="ARBA" id="ARBA00022993"/>
    </source>
</evidence>
<dbReference type="GO" id="GO:0005829">
    <property type="term" value="C:cytosol"/>
    <property type="evidence" value="ECO:0007669"/>
    <property type="project" value="TreeGrafter"/>
</dbReference>
<keyword evidence="4 7" id="KW-0418">Kinase</keyword>
<dbReference type="AlphaFoldDB" id="A0A6C0G785"/>
<dbReference type="KEGG" id="plyc:GXP70_27035"/>
<name>A0A6C0G785_9BACL</name>
<dbReference type="PIRSF" id="PIRSF036940">
    <property type="entry name" value="PanK_bac_aCoA"/>
    <property type="match status" value="1"/>
</dbReference>
<dbReference type="InterPro" id="IPR011602">
    <property type="entry name" value="Type_II_PanK_bac"/>
</dbReference>
<evidence type="ECO:0000313" key="8">
    <source>
        <dbReference type="Proteomes" id="UP000476064"/>
    </source>
</evidence>
<keyword evidence="8" id="KW-1185">Reference proteome</keyword>
<dbReference type="PANTHER" id="PTHR12280:SF20">
    <property type="entry name" value="4'-PHOSPHOPANTETHEINE PHOSPHATASE"/>
    <property type="match status" value="1"/>
</dbReference>